<evidence type="ECO:0000313" key="2">
    <source>
        <dbReference type="EMBL" id="CAG8776130.1"/>
    </source>
</evidence>
<evidence type="ECO:0000256" key="1">
    <source>
        <dbReference type="SAM" id="MobiDB-lite"/>
    </source>
</evidence>
<feature type="non-terminal residue" evidence="2">
    <location>
        <position position="1"/>
    </location>
</feature>
<comment type="caution">
    <text evidence="2">The sequence shown here is derived from an EMBL/GenBank/DDBJ whole genome shotgun (WGS) entry which is preliminary data.</text>
</comment>
<organism evidence="2 3">
    <name type="scientific">Ambispora leptoticha</name>
    <dbReference type="NCBI Taxonomy" id="144679"/>
    <lineage>
        <taxon>Eukaryota</taxon>
        <taxon>Fungi</taxon>
        <taxon>Fungi incertae sedis</taxon>
        <taxon>Mucoromycota</taxon>
        <taxon>Glomeromycotina</taxon>
        <taxon>Glomeromycetes</taxon>
        <taxon>Archaeosporales</taxon>
        <taxon>Ambisporaceae</taxon>
        <taxon>Ambispora</taxon>
    </lineage>
</organism>
<dbReference type="OrthoDB" id="10585448at2759"/>
<reference evidence="2" key="1">
    <citation type="submission" date="2021-06" db="EMBL/GenBank/DDBJ databases">
        <authorList>
            <person name="Kallberg Y."/>
            <person name="Tangrot J."/>
            <person name="Rosling A."/>
        </authorList>
    </citation>
    <scope>NUCLEOTIDE SEQUENCE</scope>
    <source>
        <strain evidence="2">FL130A</strain>
    </source>
</reference>
<dbReference type="Proteomes" id="UP000789508">
    <property type="component" value="Unassembled WGS sequence"/>
</dbReference>
<gene>
    <name evidence="2" type="ORF">ALEPTO_LOCUS14412</name>
</gene>
<keyword evidence="3" id="KW-1185">Reference proteome</keyword>
<protein>
    <submittedName>
        <fullName evidence="2">7991_t:CDS:1</fullName>
    </submittedName>
</protein>
<feature type="region of interest" description="Disordered" evidence="1">
    <location>
        <begin position="82"/>
        <end position="107"/>
    </location>
</feature>
<dbReference type="AlphaFoldDB" id="A0A9N9JEW4"/>
<dbReference type="EMBL" id="CAJVPS010055778">
    <property type="protein sequence ID" value="CAG8776130.1"/>
    <property type="molecule type" value="Genomic_DNA"/>
</dbReference>
<proteinExistence type="predicted"/>
<name>A0A9N9JEW4_9GLOM</name>
<feature type="compositionally biased region" description="Basic and acidic residues" evidence="1">
    <location>
        <begin position="82"/>
        <end position="97"/>
    </location>
</feature>
<sequence>KHNNTADNVIEISNRNISIIDKNGVKITSLIDDIVQQIETPIEINKLYKEFINSEEWNTILQTIEPIEPLSIPESIEIIKNPSEENINHQSPKRKEITFSLTKSNEI</sequence>
<evidence type="ECO:0000313" key="3">
    <source>
        <dbReference type="Proteomes" id="UP000789508"/>
    </source>
</evidence>
<accession>A0A9N9JEW4</accession>